<dbReference type="PANTHER" id="PTHR43174">
    <property type="entry name" value="UDP-N-ACETYLGLUCOSAMINE 2-EPIMERASE"/>
    <property type="match status" value="1"/>
</dbReference>
<accession>A0ABR4VLU4</accession>
<dbReference type="InterPro" id="IPR003331">
    <property type="entry name" value="UDP_GlcNAc_Epimerase_2_dom"/>
</dbReference>
<evidence type="ECO:0000313" key="9">
    <source>
        <dbReference type="Proteomes" id="UP000029447"/>
    </source>
</evidence>
<dbReference type="NCBIfam" id="TIGR00236">
    <property type="entry name" value="wecB"/>
    <property type="match status" value="1"/>
</dbReference>
<dbReference type="InterPro" id="IPR032892">
    <property type="entry name" value="WecB"/>
</dbReference>
<dbReference type="Pfam" id="PF02350">
    <property type="entry name" value="Epimerase_2"/>
    <property type="match status" value="1"/>
</dbReference>
<evidence type="ECO:0000256" key="3">
    <source>
        <dbReference type="ARBA" id="ARBA00036080"/>
    </source>
</evidence>
<evidence type="ECO:0000256" key="2">
    <source>
        <dbReference type="ARBA" id="ARBA00023235"/>
    </source>
</evidence>
<sequence>MKVLTVFGTRPEAIKMAPLVHALAQDGAFESRICVTAQHREMLDQVLRLFDITPDYDLDIMRPGQGLSEISCRILSGLEPVMAEFKPDLVLVHGDTTTTLATSLAAFYQRIPVGHVEAGLRTGNLYSPWPEEANRKLTGHLAMYHFAPTENSRQNLLREHLSDRHIFVTGNTVIDALFWVRDRILGDAALRRNLDEKYAFLDDNKKLILVTGHRRESFGGGFERICSALADIARRHPEVQIVYPVHLNPNVSEPVNRILSGIDNVMLIAPQDYLPFVYLMNRSYMILTDSGGIQEEAPSLGKPVLVMRDTTERPEAVEAGTVKLVGTEVTSIVDAVSMLLTDEEAYQAMSRAHNPYGDGQACQRIVDALKNRQERF</sequence>
<comment type="subunit">
    <text evidence="5">Homodimer.</text>
</comment>
<keyword evidence="9" id="KW-1185">Reference proteome</keyword>
<evidence type="ECO:0000256" key="6">
    <source>
        <dbReference type="RuleBase" id="RU003513"/>
    </source>
</evidence>
<dbReference type="SUPFAM" id="SSF53756">
    <property type="entry name" value="UDP-Glycosyltransferase/glycogen phosphorylase"/>
    <property type="match status" value="1"/>
</dbReference>
<feature type="binding site" evidence="5">
    <location>
        <begin position="290"/>
        <end position="292"/>
    </location>
    <ligand>
        <name>substrate</name>
    </ligand>
</feature>
<dbReference type="CDD" id="cd03786">
    <property type="entry name" value="GTB_UDP-GlcNAc_2-Epimerase"/>
    <property type="match status" value="1"/>
</dbReference>
<comment type="subcellular location">
    <subcellularLocation>
        <location evidence="5">Cytoplasm</location>
    </subcellularLocation>
</comment>
<feature type="binding site" evidence="5">
    <location>
        <position position="313"/>
    </location>
    <ligand>
        <name>substrate</name>
    </ligand>
</feature>
<organism evidence="8 9">
    <name type="scientific">Pectobacterium odoriferum</name>
    <dbReference type="NCBI Taxonomy" id="78398"/>
    <lineage>
        <taxon>Bacteria</taxon>
        <taxon>Pseudomonadati</taxon>
        <taxon>Pseudomonadota</taxon>
        <taxon>Gammaproteobacteria</taxon>
        <taxon>Enterobacterales</taxon>
        <taxon>Pectobacteriaceae</taxon>
        <taxon>Pectobacterium</taxon>
    </lineage>
</organism>
<dbReference type="InterPro" id="IPR029767">
    <property type="entry name" value="WecB-like"/>
</dbReference>
<evidence type="ECO:0000259" key="7">
    <source>
        <dbReference type="Pfam" id="PF02350"/>
    </source>
</evidence>
<protein>
    <recommendedName>
        <fullName evidence="5">UDP-N-acetylglucosamine 2-epimerase</fullName>
        <ecNumber evidence="5">5.1.3.14</ecNumber>
    </recommendedName>
    <alternativeName>
        <fullName evidence="5">UDP-GlcNAc-2-epimerase</fullName>
    </alternativeName>
</protein>
<gene>
    <name evidence="5" type="primary">wecB</name>
    <name evidence="8" type="ORF">KU75_17565</name>
</gene>
<dbReference type="EMBL" id="JQOF01000016">
    <property type="protein sequence ID" value="KGA40324.1"/>
    <property type="molecule type" value="Genomic_DNA"/>
</dbReference>
<feature type="binding site" evidence="5">
    <location>
        <position position="271"/>
    </location>
    <ligand>
        <name>substrate</name>
    </ligand>
</feature>
<dbReference type="PANTHER" id="PTHR43174:SF2">
    <property type="entry name" value="UDP-N-ACETYLGLUCOSAMINE 2-EPIMERASE"/>
    <property type="match status" value="1"/>
</dbReference>
<keyword evidence="1 5" id="KW-0963">Cytoplasm</keyword>
<dbReference type="Gene3D" id="3.40.50.2000">
    <property type="entry name" value="Glycogen Phosphorylase B"/>
    <property type="match status" value="2"/>
</dbReference>
<proteinExistence type="inferred from homology"/>
<evidence type="ECO:0000256" key="4">
    <source>
        <dbReference type="ARBA" id="ARBA00038209"/>
    </source>
</evidence>
<feature type="binding site" evidence="5">
    <location>
        <position position="95"/>
    </location>
    <ligand>
        <name>substrate</name>
    </ligand>
</feature>
<evidence type="ECO:0000256" key="1">
    <source>
        <dbReference type="ARBA" id="ARBA00022490"/>
    </source>
</evidence>
<feature type="binding site" evidence="5">
    <location>
        <position position="296"/>
    </location>
    <ligand>
        <name>substrate</name>
    </ligand>
</feature>
<dbReference type="RefSeq" id="WP_039492896.1">
    <property type="nucleotide sequence ID" value="NZ_JACDRW010000047.1"/>
</dbReference>
<feature type="domain" description="UDP-N-acetylglucosamine 2-epimerase" evidence="7">
    <location>
        <begin position="22"/>
        <end position="370"/>
    </location>
</feature>
<reference evidence="8 9" key="1">
    <citation type="submission" date="2014-08" db="EMBL/GenBank/DDBJ databases">
        <title>Genome sequences of NCPPB Pectobacterium isolates.</title>
        <authorList>
            <person name="Glover R.H."/>
            <person name="Sapp M."/>
            <person name="Elphinstone J."/>
        </authorList>
    </citation>
    <scope>NUCLEOTIDE SEQUENCE [LARGE SCALE GENOMIC DNA]</scope>
    <source>
        <strain evidence="8 9">NCPPB3841</strain>
    </source>
</reference>
<dbReference type="EC" id="5.1.3.14" evidence="5"/>
<comment type="caution">
    <text evidence="8">The sequence shown here is derived from an EMBL/GenBank/DDBJ whole genome shotgun (WGS) entry which is preliminary data.</text>
</comment>
<evidence type="ECO:0000256" key="5">
    <source>
        <dbReference type="HAMAP-Rule" id="MF_02028"/>
    </source>
</evidence>
<evidence type="ECO:0000313" key="8">
    <source>
        <dbReference type="EMBL" id="KGA40324.1"/>
    </source>
</evidence>
<keyword evidence="2 5" id="KW-0413">Isomerase</keyword>
<comment type="catalytic activity">
    <reaction evidence="3 5">
        <text>UDP-N-acetyl-alpha-D-glucosamine = UDP-N-acetyl-alpha-D-mannosamine</text>
        <dbReference type="Rhea" id="RHEA:17213"/>
        <dbReference type="ChEBI" id="CHEBI:57705"/>
        <dbReference type="ChEBI" id="CHEBI:68623"/>
        <dbReference type="EC" id="5.1.3.14"/>
    </reaction>
</comment>
<comment type="function">
    <text evidence="5">Catalyzes the reversible epimerization at C-2 of UDP-N-acetylglucosamine (UDP-GlcNAc) and thereby provides bacteria with UDP-N-acetylmannosamine (UDP-ManNAc), the activated donor of ManNAc residues.</text>
</comment>
<comment type="similarity">
    <text evidence="4 5 6">Belongs to the UDP-N-acetylglucosamine 2-epimerase family.</text>
</comment>
<comment type="pathway">
    <text evidence="5">Bacterial outer membrane biogenesis; enterobacterial common antigen biosynthesis.</text>
</comment>
<feature type="binding site" evidence="5">
    <location>
        <position position="276"/>
    </location>
    <ligand>
        <name>substrate</name>
    </ligand>
</feature>
<name>A0ABR4VLU4_9GAMM</name>
<feature type="binding site" evidence="5">
    <location>
        <position position="117"/>
    </location>
    <ligand>
        <name>substrate</name>
    </ligand>
</feature>
<dbReference type="HAMAP" id="MF_02028">
    <property type="entry name" value="WecB_RffE"/>
    <property type="match status" value="1"/>
</dbReference>
<dbReference type="Proteomes" id="UP000029447">
    <property type="component" value="Unassembled WGS sequence"/>
</dbReference>
<feature type="binding site" evidence="5">
    <location>
        <position position="213"/>
    </location>
    <ligand>
        <name>substrate</name>
    </ligand>
</feature>